<feature type="binding site" evidence="28">
    <location>
        <begin position="112"/>
        <end position="114"/>
    </location>
    <ligand>
        <name>substrate</name>
    </ligand>
</feature>
<evidence type="ECO:0000256" key="13">
    <source>
        <dbReference type="ARBA" id="ARBA00051010"/>
    </source>
</evidence>
<evidence type="ECO:0000256" key="3">
    <source>
        <dbReference type="ARBA" id="ARBA00004642"/>
    </source>
</evidence>
<name>A0A3Q2YVB0_HIPCM</name>
<comment type="catalytic activity">
    <reaction evidence="14">
        <text>an N(3)-methyl-2'-deoxycytidine in single-stranded DNA + 2-oxoglutarate + O2 = a 2'-deoxycytidine in single-stranded DNA + formaldehyde + succinate + CO2 + H(+)</text>
        <dbReference type="Rhea" id="RHEA:70435"/>
        <dbReference type="Rhea" id="RHEA-COMP:12846"/>
        <dbReference type="Rhea" id="RHEA-COMP:17894"/>
        <dbReference type="ChEBI" id="CHEBI:15378"/>
        <dbReference type="ChEBI" id="CHEBI:15379"/>
        <dbReference type="ChEBI" id="CHEBI:16526"/>
        <dbReference type="ChEBI" id="CHEBI:16810"/>
        <dbReference type="ChEBI" id="CHEBI:16842"/>
        <dbReference type="ChEBI" id="CHEBI:30031"/>
        <dbReference type="ChEBI" id="CHEBI:85452"/>
        <dbReference type="ChEBI" id="CHEBI:139075"/>
    </reaction>
    <physiologicalReaction direction="left-to-right" evidence="14">
        <dbReference type="Rhea" id="RHEA:70436"/>
    </physiologicalReaction>
</comment>
<feature type="binding site" evidence="28">
    <location>
        <begin position="92"/>
        <end position="94"/>
    </location>
    <ligand>
        <name>substrate</name>
    </ligand>
</feature>
<keyword evidence="7" id="KW-0460">Magnesium</keyword>
<keyword evidence="32" id="KW-1185">Reference proteome</keyword>
<dbReference type="STRING" id="109280.ENSHCOP00000021994"/>
<feature type="compositionally biased region" description="Basic and acidic residues" evidence="29">
    <location>
        <begin position="23"/>
        <end position="34"/>
    </location>
</feature>
<feature type="region of interest" description="Disordered" evidence="29">
    <location>
        <begin position="1"/>
        <end position="43"/>
    </location>
</feature>
<evidence type="ECO:0000256" key="22">
    <source>
        <dbReference type="ARBA" id="ARBA00053025"/>
    </source>
</evidence>
<feature type="binding site" evidence="28">
    <location>
        <position position="150"/>
    </location>
    <ligand>
        <name>2-oxoglutarate</name>
        <dbReference type="ChEBI" id="CHEBI:16810"/>
    </ligand>
</feature>
<evidence type="ECO:0000256" key="8">
    <source>
        <dbReference type="ARBA" id="ARBA00022964"/>
    </source>
</evidence>
<evidence type="ECO:0000256" key="2">
    <source>
        <dbReference type="ARBA" id="ARBA00004604"/>
    </source>
</evidence>
<keyword evidence="5" id="KW-0479">Metal-binding</keyword>
<evidence type="ECO:0000256" key="7">
    <source>
        <dbReference type="ARBA" id="ARBA00022842"/>
    </source>
</evidence>
<dbReference type="FunFam" id="2.60.120.590:FF:000004">
    <property type="entry name" value="DNA oxidative demethylase ALKBH2"/>
    <property type="match status" value="1"/>
</dbReference>
<dbReference type="Gene3D" id="2.60.120.590">
    <property type="entry name" value="Alpha-ketoglutarate-dependent dioxygenase AlkB-like"/>
    <property type="match status" value="1"/>
</dbReference>
<feature type="binding site" evidence="28">
    <location>
        <position position="237"/>
    </location>
    <ligand>
        <name>2-oxoglutarate</name>
        <dbReference type="ChEBI" id="CHEBI:16810"/>
    </ligand>
</feature>
<evidence type="ECO:0000256" key="12">
    <source>
        <dbReference type="ARBA" id="ARBA00023242"/>
    </source>
</evidence>
<evidence type="ECO:0000256" key="18">
    <source>
        <dbReference type="ARBA" id="ARBA00051755"/>
    </source>
</evidence>
<dbReference type="OMA" id="TQHHWQH"/>
<dbReference type="GO" id="GO:0008198">
    <property type="term" value="F:ferrous iron binding"/>
    <property type="evidence" value="ECO:0007669"/>
    <property type="project" value="TreeGrafter"/>
</dbReference>
<evidence type="ECO:0000256" key="29">
    <source>
        <dbReference type="SAM" id="MobiDB-lite"/>
    </source>
</evidence>
<dbReference type="GeneTree" id="ENSGT00940000159009"/>
<keyword evidence="12" id="KW-0539">Nucleus</keyword>
<accession>A0A3Q2YVB0</accession>
<evidence type="ECO:0000256" key="16">
    <source>
        <dbReference type="ARBA" id="ARBA00051376"/>
    </source>
</evidence>
<feature type="binding site" evidence="28">
    <location>
        <position position="243"/>
    </location>
    <ligand>
        <name>2-oxoglutarate</name>
        <dbReference type="ChEBI" id="CHEBI:16810"/>
    </ligand>
</feature>
<comment type="catalytic activity">
    <reaction evidence="17">
        <text>a 3,N(4)-etheno-2'-deoxycytidine in double-stranded DNA + 2-oxoglutarate + O2 + H2O = a 2'-deoxycytidine in double-stranded DNA + glyoxal + succinate + CO2</text>
        <dbReference type="Rhea" id="RHEA:70467"/>
        <dbReference type="Rhea" id="RHEA-COMP:17070"/>
        <dbReference type="Rhea" id="RHEA-COMP:17905"/>
        <dbReference type="ChEBI" id="CHEBI:15377"/>
        <dbReference type="ChEBI" id="CHEBI:15379"/>
        <dbReference type="ChEBI" id="CHEBI:16526"/>
        <dbReference type="ChEBI" id="CHEBI:16810"/>
        <dbReference type="ChEBI" id="CHEBI:30031"/>
        <dbReference type="ChEBI" id="CHEBI:34779"/>
        <dbReference type="ChEBI" id="CHEBI:85452"/>
        <dbReference type="ChEBI" id="CHEBI:189585"/>
    </reaction>
    <physiologicalReaction direction="left-to-right" evidence="17">
        <dbReference type="Rhea" id="RHEA:70468"/>
    </physiologicalReaction>
</comment>
<comment type="catalytic activity">
    <reaction evidence="15">
        <text>a 1,N(6)-etheno-2'-deoxyadenosine in single-stranded DNA + 2-oxoglutarate + O2 + H2O = a 2'-deoxyadenosine in single-stranded DNA + glyoxal + succinate + CO2</text>
        <dbReference type="Rhea" id="RHEA:70459"/>
        <dbReference type="Rhea" id="RHEA-COMP:17896"/>
        <dbReference type="Rhea" id="RHEA-COMP:17904"/>
        <dbReference type="ChEBI" id="CHEBI:15377"/>
        <dbReference type="ChEBI" id="CHEBI:15379"/>
        <dbReference type="ChEBI" id="CHEBI:16526"/>
        <dbReference type="ChEBI" id="CHEBI:16810"/>
        <dbReference type="ChEBI" id="CHEBI:30031"/>
        <dbReference type="ChEBI" id="CHEBI:34779"/>
        <dbReference type="ChEBI" id="CHEBI:90615"/>
        <dbReference type="ChEBI" id="CHEBI:189583"/>
    </reaction>
    <physiologicalReaction direction="left-to-right" evidence="15">
        <dbReference type="Rhea" id="RHEA:70460"/>
    </physiologicalReaction>
</comment>
<keyword evidence="6" id="KW-0227">DNA damage</keyword>
<keyword evidence="11" id="KW-0234">DNA repair</keyword>
<feature type="domain" description="Fe2OG dioxygenase" evidence="30">
    <location>
        <begin position="142"/>
        <end position="246"/>
    </location>
</feature>
<evidence type="ECO:0000256" key="4">
    <source>
        <dbReference type="ARBA" id="ARBA00007879"/>
    </source>
</evidence>
<keyword evidence="10" id="KW-0408">Iron</keyword>
<organism evidence="31 32">
    <name type="scientific">Hippocampus comes</name>
    <name type="common">Tiger tail seahorse</name>
    <dbReference type="NCBI Taxonomy" id="109280"/>
    <lineage>
        <taxon>Eukaryota</taxon>
        <taxon>Metazoa</taxon>
        <taxon>Chordata</taxon>
        <taxon>Craniata</taxon>
        <taxon>Vertebrata</taxon>
        <taxon>Euteleostomi</taxon>
        <taxon>Actinopterygii</taxon>
        <taxon>Neopterygii</taxon>
        <taxon>Teleostei</taxon>
        <taxon>Neoteleostei</taxon>
        <taxon>Acanthomorphata</taxon>
        <taxon>Syngnathiaria</taxon>
        <taxon>Syngnathiformes</taxon>
        <taxon>Syngnathoidei</taxon>
        <taxon>Syngnathidae</taxon>
        <taxon>Hippocampus</taxon>
    </lineage>
</organism>
<dbReference type="GO" id="GO:0005730">
    <property type="term" value="C:nucleolus"/>
    <property type="evidence" value="ECO:0007669"/>
    <property type="project" value="UniProtKB-SubCell"/>
</dbReference>
<dbReference type="InterPro" id="IPR005123">
    <property type="entry name" value="Oxoglu/Fe-dep_dioxygenase_dom"/>
</dbReference>
<dbReference type="Proteomes" id="UP000264820">
    <property type="component" value="Unplaced"/>
</dbReference>
<evidence type="ECO:0000256" key="1">
    <source>
        <dbReference type="ARBA" id="ARBA00001954"/>
    </source>
</evidence>
<comment type="catalytic activity">
    <reaction evidence="13">
        <text>an N(1)-methyl-2'-deoxyadenosine in single-stranded DNA + 2-oxoglutarate + O2 = a 2'-deoxyadenosine in single-stranded DNA + formaldehyde + succinate + CO2 + H(+)</text>
        <dbReference type="Rhea" id="RHEA:70447"/>
        <dbReference type="Rhea" id="RHEA-COMP:17895"/>
        <dbReference type="Rhea" id="RHEA-COMP:17896"/>
        <dbReference type="ChEBI" id="CHEBI:15378"/>
        <dbReference type="ChEBI" id="CHEBI:15379"/>
        <dbReference type="ChEBI" id="CHEBI:16526"/>
        <dbReference type="ChEBI" id="CHEBI:16810"/>
        <dbReference type="ChEBI" id="CHEBI:16842"/>
        <dbReference type="ChEBI" id="CHEBI:30031"/>
        <dbReference type="ChEBI" id="CHEBI:90615"/>
        <dbReference type="ChEBI" id="CHEBI:139096"/>
    </reaction>
    <physiologicalReaction direction="left-to-right" evidence="13">
        <dbReference type="Rhea" id="RHEA:70448"/>
    </physiologicalReaction>
</comment>
<protein>
    <recommendedName>
        <fullName evidence="25">DNA oxidative demethylase ALKBH2</fullName>
        <ecNumber evidence="24">1.14.11.33</ecNumber>
    </recommendedName>
    <alternativeName>
        <fullName evidence="26">Alkylated DNA repair protein alkB homolog 2</fullName>
    </alternativeName>
    <alternativeName>
        <fullName evidence="27">Alpha-ketoglutarate-dependent dioxygenase alkB homolog 2</fullName>
    </alternativeName>
</protein>
<dbReference type="PANTHER" id="PTHR31573:SF1">
    <property type="entry name" value="DNA OXIDATIVE DEMETHYLASE ALKBH2"/>
    <property type="match status" value="1"/>
</dbReference>
<comment type="subcellular location">
    <subcellularLocation>
        <location evidence="2">Nucleus</location>
        <location evidence="2">Nucleolus</location>
    </subcellularLocation>
    <subcellularLocation>
        <location evidence="3">Nucleus</location>
        <location evidence="3">Nucleoplasm</location>
    </subcellularLocation>
</comment>
<dbReference type="GO" id="GO:0051747">
    <property type="term" value="F:cytosine C-5 DNA demethylase activity"/>
    <property type="evidence" value="ECO:0007669"/>
    <property type="project" value="UniProtKB-ARBA"/>
</dbReference>
<comment type="catalytic activity">
    <reaction evidence="22">
        <text>a methylated nucleobase within DNA + 2-oxoglutarate + O2 = a nucleobase within DNA + formaldehyde + succinate + CO2</text>
        <dbReference type="Rhea" id="RHEA:30299"/>
        <dbReference type="Rhea" id="RHEA-COMP:12192"/>
        <dbReference type="Rhea" id="RHEA-COMP:12193"/>
        <dbReference type="ChEBI" id="CHEBI:15379"/>
        <dbReference type="ChEBI" id="CHEBI:16526"/>
        <dbReference type="ChEBI" id="CHEBI:16810"/>
        <dbReference type="ChEBI" id="CHEBI:16842"/>
        <dbReference type="ChEBI" id="CHEBI:30031"/>
        <dbReference type="ChEBI" id="CHEBI:32875"/>
        <dbReference type="ChEBI" id="CHEBI:64428"/>
        <dbReference type="EC" id="1.14.11.33"/>
    </reaction>
    <physiologicalReaction direction="left-to-right" evidence="22">
        <dbReference type="Rhea" id="RHEA:30300"/>
    </physiologicalReaction>
</comment>
<dbReference type="EC" id="1.14.11.33" evidence="24"/>
<evidence type="ECO:0000256" key="28">
    <source>
        <dbReference type="PIRSR" id="PIRSR632852-1"/>
    </source>
</evidence>
<evidence type="ECO:0000256" key="23">
    <source>
        <dbReference type="ARBA" id="ARBA00062909"/>
    </source>
</evidence>
<comment type="catalytic activity">
    <reaction evidence="18">
        <text>a 1,N(2)-etheno-2'-deoxyguanosine in double-stranded DNA + 2-oxoglutarate + O2 + H2O = a 2'-deoxyguanosine in double-stranded DNA + glyoxal + succinate + CO2</text>
        <dbReference type="Rhea" id="RHEA:70487"/>
        <dbReference type="Rhea" id="RHEA-COMP:17910"/>
        <dbReference type="Rhea" id="RHEA-COMP:17912"/>
        <dbReference type="ChEBI" id="CHEBI:15377"/>
        <dbReference type="ChEBI" id="CHEBI:15379"/>
        <dbReference type="ChEBI" id="CHEBI:16526"/>
        <dbReference type="ChEBI" id="CHEBI:16810"/>
        <dbReference type="ChEBI" id="CHEBI:30031"/>
        <dbReference type="ChEBI" id="CHEBI:34779"/>
        <dbReference type="ChEBI" id="CHEBI:85445"/>
        <dbReference type="ChEBI" id="CHEBI:189586"/>
    </reaction>
    <physiologicalReaction direction="left-to-right" evidence="18">
        <dbReference type="Rhea" id="RHEA:70488"/>
    </physiologicalReaction>
</comment>
<feature type="binding site" evidence="28">
    <location>
        <position position="149"/>
    </location>
    <ligand>
        <name>2-oxoglutarate</name>
        <dbReference type="ChEBI" id="CHEBI:16810"/>
    </ligand>
</feature>
<evidence type="ECO:0000256" key="20">
    <source>
        <dbReference type="ARBA" id="ARBA00052627"/>
    </source>
</evidence>
<evidence type="ECO:0000256" key="21">
    <source>
        <dbReference type="ARBA" id="ARBA00052800"/>
    </source>
</evidence>
<evidence type="ECO:0000256" key="17">
    <source>
        <dbReference type="ARBA" id="ARBA00051434"/>
    </source>
</evidence>
<evidence type="ECO:0000256" key="6">
    <source>
        <dbReference type="ARBA" id="ARBA00022763"/>
    </source>
</evidence>
<evidence type="ECO:0000256" key="9">
    <source>
        <dbReference type="ARBA" id="ARBA00023002"/>
    </source>
</evidence>
<evidence type="ECO:0000256" key="25">
    <source>
        <dbReference type="ARBA" id="ARBA00072134"/>
    </source>
</evidence>
<evidence type="ECO:0000256" key="26">
    <source>
        <dbReference type="ARBA" id="ARBA00077989"/>
    </source>
</evidence>
<comment type="catalytic activity">
    <reaction evidence="21">
        <text>an N(1)-methyl-2'-deoxyadenosine in double-stranded DNA + 2-oxoglutarate + O2 = a 2'-deoxyadenosine in double-stranded DNA + formaldehyde + succinate + CO2 + H(+)</text>
        <dbReference type="Rhea" id="RHEA:70443"/>
        <dbReference type="Rhea" id="RHEA-COMP:14236"/>
        <dbReference type="Rhea" id="RHEA-COMP:17897"/>
        <dbReference type="ChEBI" id="CHEBI:15378"/>
        <dbReference type="ChEBI" id="CHEBI:15379"/>
        <dbReference type="ChEBI" id="CHEBI:16526"/>
        <dbReference type="ChEBI" id="CHEBI:16810"/>
        <dbReference type="ChEBI" id="CHEBI:16842"/>
        <dbReference type="ChEBI" id="CHEBI:30031"/>
        <dbReference type="ChEBI" id="CHEBI:90615"/>
        <dbReference type="ChEBI" id="CHEBI:139096"/>
    </reaction>
    <physiologicalReaction direction="left-to-right" evidence="21">
        <dbReference type="Rhea" id="RHEA:70444"/>
    </physiologicalReaction>
</comment>
<keyword evidence="9" id="KW-0560">Oxidoreductase</keyword>
<comment type="catalytic activity">
    <reaction evidence="19">
        <text>a 3,N(4)-etheno-2'-deoxycytidine in single-stranded DNA + 2-oxoglutarate + O2 + H2O = a 2'-deoxycytidine in single-stranded DNA + glyoxal + succinate + CO2</text>
        <dbReference type="Rhea" id="RHEA:70471"/>
        <dbReference type="Rhea" id="RHEA-COMP:12846"/>
        <dbReference type="Rhea" id="RHEA-COMP:17906"/>
        <dbReference type="ChEBI" id="CHEBI:15377"/>
        <dbReference type="ChEBI" id="CHEBI:15379"/>
        <dbReference type="ChEBI" id="CHEBI:16526"/>
        <dbReference type="ChEBI" id="CHEBI:16810"/>
        <dbReference type="ChEBI" id="CHEBI:30031"/>
        <dbReference type="ChEBI" id="CHEBI:34779"/>
        <dbReference type="ChEBI" id="CHEBI:85452"/>
        <dbReference type="ChEBI" id="CHEBI:189585"/>
    </reaction>
    <physiologicalReaction direction="left-to-right" evidence="19">
        <dbReference type="Rhea" id="RHEA:70472"/>
    </physiologicalReaction>
</comment>
<feature type="binding site" evidence="28">
    <location>
        <position position="225"/>
    </location>
    <ligand>
        <name>2-oxoglutarate</name>
        <dbReference type="ChEBI" id="CHEBI:16810"/>
    </ligand>
</feature>
<dbReference type="InterPro" id="IPR037151">
    <property type="entry name" value="AlkB-like_sf"/>
</dbReference>
<dbReference type="InterPro" id="IPR027450">
    <property type="entry name" value="AlkB-like"/>
</dbReference>
<proteinExistence type="inferred from homology"/>
<dbReference type="GO" id="GO:0005654">
    <property type="term" value="C:nucleoplasm"/>
    <property type="evidence" value="ECO:0007669"/>
    <property type="project" value="UniProtKB-SubCell"/>
</dbReference>
<dbReference type="Ensembl" id="ENSHCOT00000002209.1">
    <property type="protein sequence ID" value="ENSHCOP00000021994.1"/>
    <property type="gene ID" value="ENSHCOG00000009277.1"/>
</dbReference>
<evidence type="ECO:0000256" key="11">
    <source>
        <dbReference type="ARBA" id="ARBA00023204"/>
    </source>
</evidence>
<evidence type="ECO:0000256" key="14">
    <source>
        <dbReference type="ARBA" id="ARBA00051165"/>
    </source>
</evidence>
<evidence type="ECO:0000256" key="19">
    <source>
        <dbReference type="ARBA" id="ARBA00052597"/>
    </source>
</evidence>
<comment type="similarity">
    <text evidence="4">Belongs to the alkB family.</text>
</comment>
<comment type="cofactor">
    <cofactor evidence="1">
        <name>Fe(2+)</name>
        <dbReference type="ChEBI" id="CHEBI:29033"/>
    </cofactor>
</comment>
<comment type="catalytic activity">
    <reaction evidence="20">
        <text>a 1,N(6)-etheno-2'-deoxyadenosine in double-stranded DNA + 2-oxoglutarate + O2 + H2O = a 2'-deoxyadenosine in double-stranded DNA + glyoxal + succinate + CO2</text>
        <dbReference type="Rhea" id="RHEA:70463"/>
        <dbReference type="Rhea" id="RHEA-COMP:17897"/>
        <dbReference type="Rhea" id="RHEA-COMP:17903"/>
        <dbReference type="ChEBI" id="CHEBI:15377"/>
        <dbReference type="ChEBI" id="CHEBI:15379"/>
        <dbReference type="ChEBI" id="CHEBI:16526"/>
        <dbReference type="ChEBI" id="CHEBI:16810"/>
        <dbReference type="ChEBI" id="CHEBI:30031"/>
        <dbReference type="ChEBI" id="CHEBI:34779"/>
        <dbReference type="ChEBI" id="CHEBI:90615"/>
        <dbReference type="ChEBI" id="CHEBI:189583"/>
    </reaction>
    <physiologicalReaction direction="left-to-right" evidence="20">
        <dbReference type="Rhea" id="RHEA:70464"/>
    </physiologicalReaction>
</comment>
<dbReference type="SUPFAM" id="SSF51197">
    <property type="entry name" value="Clavaminate synthase-like"/>
    <property type="match status" value="1"/>
</dbReference>
<dbReference type="GO" id="GO:0006307">
    <property type="term" value="P:DNA alkylation repair"/>
    <property type="evidence" value="ECO:0007669"/>
    <property type="project" value="TreeGrafter"/>
</dbReference>
<reference evidence="31" key="2">
    <citation type="submission" date="2025-09" db="UniProtKB">
        <authorList>
            <consortium name="Ensembl"/>
        </authorList>
    </citation>
    <scope>IDENTIFICATION</scope>
</reference>
<dbReference type="InterPro" id="IPR032852">
    <property type="entry name" value="ALKBH2"/>
</dbReference>
<evidence type="ECO:0000259" key="30">
    <source>
        <dbReference type="PROSITE" id="PS51471"/>
    </source>
</evidence>
<dbReference type="GO" id="GO:0035516">
    <property type="term" value="F:broad specificity oxidative DNA demethylase activity"/>
    <property type="evidence" value="ECO:0007669"/>
    <property type="project" value="UniProtKB-EC"/>
</dbReference>
<sequence length="250" mass="28700">MEKFVRKQSCPDDTETTTPSKKLKPEEIEGKEEAVDAEEDDFSDPIPWQKIESEGLDCDYALLFTKHEADHLFQKLEKEVVYSTEEAKVQVFGKVYGIPRKQATYGDTGLIYTYSGVPRLACQWTPTLKYIRDSVTKVTGHTFNFVLINYEDGHDHIGEHRDDERELDPLSPIASVSLGAVRDFVFRHRDARGKQSSRRIEPVKLVLAHGSLLLMNSPTNTFWYHSLPVRKKVLLPRINLTFRRIMSTGK</sequence>
<comment type="catalytic activity">
    <reaction evidence="16">
        <text>an N(3)-methyl-2'-deoxycytidine in double-stranded DNA + 2-oxoglutarate + O2 = a 2'-deoxycytidine in double-stranded DNA + formaldehyde + succinate + CO2 + H(+)</text>
        <dbReference type="Rhea" id="RHEA:70439"/>
        <dbReference type="Rhea" id="RHEA-COMP:14237"/>
        <dbReference type="Rhea" id="RHEA-COMP:17070"/>
        <dbReference type="ChEBI" id="CHEBI:15378"/>
        <dbReference type="ChEBI" id="CHEBI:15379"/>
        <dbReference type="ChEBI" id="CHEBI:16526"/>
        <dbReference type="ChEBI" id="CHEBI:16810"/>
        <dbReference type="ChEBI" id="CHEBI:16842"/>
        <dbReference type="ChEBI" id="CHEBI:30031"/>
        <dbReference type="ChEBI" id="CHEBI:85452"/>
        <dbReference type="ChEBI" id="CHEBI:139075"/>
    </reaction>
    <physiologicalReaction direction="left-to-right" evidence="16">
        <dbReference type="Rhea" id="RHEA:70440"/>
    </physiologicalReaction>
</comment>
<dbReference type="PROSITE" id="PS51471">
    <property type="entry name" value="FE2OG_OXY"/>
    <property type="match status" value="1"/>
</dbReference>
<dbReference type="PANTHER" id="PTHR31573">
    <property type="entry name" value="ALPHA-KETOGLUTARATE-DEPENDENT DIOXYGENASE ALKB HOMOLOG 2"/>
    <property type="match status" value="1"/>
</dbReference>
<feature type="binding site" evidence="28">
    <location>
        <position position="160"/>
    </location>
    <ligand>
        <name>2-oxoglutarate</name>
        <dbReference type="ChEBI" id="CHEBI:16810"/>
    </ligand>
</feature>
<evidence type="ECO:0000256" key="24">
    <source>
        <dbReference type="ARBA" id="ARBA00066725"/>
    </source>
</evidence>
<feature type="binding site" evidence="28">
    <location>
        <position position="163"/>
    </location>
    <ligand>
        <name>substrate</name>
    </ligand>
</feature>
<dbReference type="Pfam" id="PF13532">
    <property type="entry name" value="2OG-FeII_Oxy_2"/>
    <property type="match status" value="1"/>
</dbReference>
<keyword evidence="8" id="KW-0223">Dioxygenase</keyword>
<evidence type="ECO:0000256" key="15">
    <source>
        <dbReference type="ARBA" id="ARBA00051189"/>
    </source>
</evidence>
<comment type="subunit">
    <text evidence="23">Interacts with PCNA homotrimer; this interaction is enhanced during the S-phase of the cell cycle. Interacts with nucleolar proteins NCL, UBTF and NPM1. Interacts with XRCC5-XRCC6 heterodimer.</text>
</comment>
<evidence type="ECO:0000256" key="10">
    <source>
        <dbReference type="ARBA" id="ARBA00023004"/>
    </source>
</evidence>
<evidence type="ECO:0000313" key="31">
    <source>
        <dbReference type="Ensembl" id="ENSHCOP00000021994.1"/>
    </source>
</evidence>
<feature type="binding site" evidence="28">
    <location>
        <position position="241"/>
    </location>
    <ligand>
        <name>2-oxoglutarate</name>
        <dbReference type="ChEBI" id="CHEBI:16810"/>
    </ligand>
</feature>
<dbReference type="AlphaFoldDB" id="A0A3Q2YVB0"/>
<evidence type="ECO:0000256" key="27">
    <source>
        <dbReference type="ARBA" id="ARBA00081727"/>
    </source>
</evidence>
<reference evidence="31" key="1">
    <citation type="submission" date="2025-08" db="UniProtKB">
        <authorList>
            <consortium name="Ensembl"/>
        </authorList>
    </citation>
    <scope>IDENTIFICATION</scope>
</reference>
<evidence type="ECO:0000256" key="5">
    <source>
        <dbReference type="ARBA" id="ARBA00022723"/>
    </source>
</evidence>
<evidence type="ECO:0000313" key="32">
    <source>
        <dbReference type="Proteomes" id="UP000264820"/>
    </source>
</evidence>